<sequence>MKSSLSWEGVDLKIGTFSMFRSMSSWKMARFSSSFSSIFSLSI</sequence>
<reference evidence="1" key="1">
    <citation type="submission" date="2014-05" db="EMBL/GenBank/DDBJ databases">
        <authorList>
            <person name="Chronopoulou M."/>
        </authorList>
    </citation>
    <scope>NUCLEOTIDE SEQUENCE</scope>
    <source>
        <tissue evidence="1">Whole organism</tissue>
    </source>
</reference>
<evidence type="ECO:0000313" key="1">
    <source>
        <dbReference type="EMBL" id="CDW40170.1"/>
    </source>
</evidence>
<dbReference type="EMBL" id="HACA01022809">
    <property type="protein sequence ID" value="CDW40170.1"/>
    <property type="molecule type" value="Transcribed_RNA"/>
</dbReference>
<dbReference type="AlphaFoldDB" id="A0A0K2UQ11"/>
<proteinExistence type="predicted"/>
<organism evidence="1">
    <name type="scientific">Lepeophtheirus salmonis</name>
    <name type="common">Salmon louse</name>
    <name type="synonym">Caligus salmonis</name>
    <dbReference type="NCBI Taxonomy" id="72036"/>
    <lineage>
        <taxon>Eukaryota</taxon>
        <taxon>Metazoa</taxon>
        <taxon>Ecdysozoa</taxon>
        <taxon>Arthropoda</taxon>
        <taxon>Crustacea</taxon>
        <taxon>Multicrustacea</taxon>
        <taxon>Hexanauplia</taxon>
        <taxon>Copepoda</taxon>
        <taxon>Siphonostomatoida</taxon>
        <taxon>Caligidae</taxon>
        <taxon>Lepeophtheirus</taxon>
    </lineage>
</organism>
<accession>A0A0K2UQ11</accession>
<name>A0A0K2UQ11_LEPSM</name>
<protein>
    <submittedName>
        <fullName evidence="1">Uncharacterized protein</fullName>
    </submittedName>
</protein>